<feature type="region of interest" description="Disordered" evidence="1">
    <location>
        <begin position="260"/>
        <end position="333"/>
    </location>
</feature>
<evidence type="ECO:0000256" key="1">
    <source>
        <dbReference type="SAM" id="MobiDB-lite"/>
    </source>
</evidence>
<feature type="compositionally biased region" description="Low complexity" evidence="1">
    <location>
        <begin position="395"/>
        <end position="404"/>
    </location>
</feature>
<feature type="compositionally biased region" description="Pro residues" evidence="1">
    <location>
        <begin position="625"/>
        <end position="636"/>
    </location>
</feature>
<evidence type="ECO:0000313" key="3">
    <source>
        <dbReference type="Proteomes" id="UP000274922"/>
    </source>
</evidence>
<dbReference type="Proteomes" id="UP000274922">
    <property type="component" value="Unassembled WGS sequence"/>
</dbReference>
<dbReference type="EMBL" id="ML014417">
    <property type="protein sequence ID" value="RKO98500.1"/>
    <property type="molecule type" value="Genomic_DNA"/>
</dbReference>
<name>A0A4P9X2A0_9FUNG</name>
<feature type="region of interest" description="Disordered" evidence="1">
    <location>
        <begin position="568"/>
        <end position="588"/>
    </location>
</feature>
<feature type="region of interest" description="Disordered" evidence="1">
    <location>
        <begin position="1335"/>
        <end position="1404"/>
    </location>
</feature>
<feature type="compositionally biased region" description="Low complexity" evidence="1">
    <location>
        <begin position="208"/>
        <end position="224"/>
    </location>
</feature>
<dbReference type="STRING" id="1555241.A0A4P9X2A0"/>
<feature type="compositionally biased region" description="Pro residues" evidence="1">
    <location>
        <begin position="281"/>
        <end position="292"/>
    </location>
</feature>
<dbReference type="OrthoDB" id="2129662at2759"/>
<evidence type="ECO:0000313" key="2">
    <source>
        <dbReference type="EMBL" id="RKO98500.1"/>
    </source>
</evidence>
<accession>A0A4P9X2A0</accession>
<feature type="region of interest" description="Disordered" evidence="1">
    <location>
        <begin position="385"/>
        <end position="463"/>
    </location>
</feature>
<feature type="compositionally biased region" description="Low complexity" evidence="1">
    <location>
        <begin position="443"/>
        <end position="463"/>
    </location>
</feature>
<feature type="compositionally biased region" description="Pro residues" evidence="1">
    <location>
        <begin position="198"/>
        <end position="207"/>
    </location>
</feature>
<feature type="compositionally biased region" description="Low complexity" evidence="1">
    <location>
        <begin position="129"/>
        <end position="141"/>
    </location>
</feature>
<sequence length="1475" mass="154572">MDMETSLQQLLADERAAAALDAHQMAKLNEFLIDTQRIKAEQTQQYVSDRERRTARAYALREATEHHVRHALAHPPHHGAHGVPGYEPFPPMVIGSLDDDDPCATTPDAARPMRPLPLPTPWGDAHLRSPLTAAPTPSTPSDGGHRMSWRDHERPALPTPTLKTAVPAMPPTPYSASPVSALRSAGFGHGGPPADRLPMPPPPPPPLRARSLPHGAGSAAATSTPAMGAAPVAVPMPPAAAVDAHAAYLPADGFTGPPLPPSWPPHRMHHMHSVSPAVTATPPPPPPPPPPSHAAAPATSLPPSSSPAWFHDVPSYPAGSGPPPALPPPRCDYARASPLDGAYDMEHEYDRDRDWHRESGDRARAAWAPPHRVASAGAIVSASACHTDRRPGPPHVSTSSPVHPVRSEHASPRPPLRRAAHRSFDGRLGASDSHPPVAAAYGPASQSHSQSPASSRPPSMSTPATRCGVVYSSCPSVAWPSSMRHRHGQGSAPLPPPPPHHAVHYRYTPPPPSHAYAPEDGPGQAKRPRYHHVPEEHYGVAAAPRGPPMVLGQMIPLSTILTAHRDHADAADAAPGRVSQRSSPYGHGEYEYAAATPSTATASQAATPPLMPLPDVFHAYRFPGPQLPTGPPPTVPRPMATHPAHPGARHRFSRSGPPYGGYHAPQTSQVAGSILADGALRPRAGISPTLAGAGASTGHAMVSTSDGGYLLHHGGRLTRHDARAVSPLITLAASLPTTATAGTPATPTPGSTPIMTPTLTPTPTPAVAAGLPMAAAIAVGGGASSTSGTAPIIRRKRTLEVNVPCDICAHQSGTRIVLRDSRERLEAGVTVAMACARCCTLRESSGSEAAHAPAWERPEMSALTKIECEVCKRALGKIHVRHAVSRHAMASCEAMCAGCHQRFHFCTECGGGGKRTGKYRPVGLFSASRKTCTLSHLRVGDSALQFQVLTLRDVSPLLLDILARLYMDVFLNTYATSRFMCVDGAYIELEDIKAGLQQEWDEATIMLRWVVAQSSGGMGGADVARVKRYLDQKRRCGLLPSQRQDVAYASRPSAASAPAHGSASAFASASVATATSESDPTTLSPHDQHDVDEDAQTWRLVLAWIKDPPRKTAKSKRAAAAAAVAAVAAVKSSPSGADTGAAAATAATAAAAAAAAAQHFRLAPGAADRTVAALNVAMRCYVGFALVQVQPPTRALYVAQLVTAQSVQSHSTARAMLRHAVARLAIDAGPGADGGDGGASVASPRPPTASAAAAATTMIPYAQLSPATRACLTVSESDAPICVVWFAARRDELVMQAFAKKHGFLRMATFDAQLGDIAGCTNWMRRSVWIRDEDDEDGADDAASMLTPASRGNRDREWDPDERATPAKPSPSLSPTERPDPGWSVGLGAPSQRGSAMSSAGTVGSTGGSGGFALPIAQPGYRCPRVVYVAWWKSVLRADDALSFRSGLPIKLRRTAADAAARVNEQLKVDAGAAC</sequence>
<feature type="compositionally biased region" description="Low complexity" evidence="1">
    <location>
        <begin position="293"/>
        <end position="319"/>
    </location>
</feature>
<feature type="compositionally biased region" description="Basic and acidic residues" evidence="1">
    <location>
        <begin position="143"/>
        <end position="155"/>
    </location>
</feature>
<keyword evidence="3" id="KW-1185">Reference proteome</keyword>
<feature type="compositionally biased region" description="Pro residues" evidence="1">
    <location>
        <begin position="320"/>
        <end position="330"/>
    </location>
</feature>
<feature type="region of interest" description="Disordered" evidence="1">
    <location>
        <begin position="623"/>
        <end position="666"/>
    </location>
</feature>
<feature type="compositionally biased region" description="Low complexity" evidence="1">
    <location>
        <begin position="1394"/>
        <end position="1403"/>
    </location>
</feature>
<organism evidence="2 3">
    <name type="scientific">Caulochytrium protostelioides</name>
    <dbReference type="NCBI Taxonomy" id="1555241"/>
    <lineage>
        <taxon>Eukaryota</taxon>
        <taxon>Fungi</taxon>
        <taxon>Fungi incertae sedis</taxon>
        <taxon>Chytridiomycota</taxon>
        <taxon>Chytridiomycota incertae sedis</taxon>
        <taxon>Chytridiomycetes</taxon>
        <taxon>Caulochytriales</taxon>
        <taxon>Caulochytriaceae</taxon>
        <taxon>Caulochytrium</taxon>
    </lineage>
</organism>
<feature type="compositionally biased region" description="Basic and acidic residues" evidence="1">
    <location>
        <begin position="1352"/>
        <end position="1365"/>
    </location>
</feature>
<feature type="region of interest" description="Disordered" evidence="1">
    <location>
        <begin position="481"/>
        <end position="529"/>
    </location>
</feature>
<protein>
    <submittedName>
        <fullName evidence="2">Uncharacterized protein</fullName>
    </submittedName>
</protein>
<feature type="region of interest" description="Disordered" evidence="1">
    <location>
        <begin position="103"/>
        <end position="224"/>
    </location>
</feature>
<reference evidence="3" key="1">
    <citation type="journal article" date="2018" name="Nat. Microbiol.">
        <title>Leveraging single-cell genomics to expand the fungal tree of life.</title>
        <authorList>
            <person name="Ahrendt S.R."/>
            <person name="Quandt C.A."/>
            <person name="Ciobanu D."/>
            <person name="Clum A."/>
            <person name="Salamov A."/>
            <person name="Andreopoulos B."/>
            <person name="Cheng J.F."/>
            <person name="Woyke T."/>
            <person name="Pelin A."/>
            <person name="Henrissat B."/>
            <person name="Reynolds N.K."/>
            <person name="Benny G.L."/>
            <person name="Smith M.E."/>
            <person name="James T.Y."/>
            <person name="Grigoriev I.V."/>
        </authorList>
    </citation>
    <scope>NUCLEOTIDE SEQUENCE [LARGE SCALE GENOMIC DNA]</scope>
    <source>
        <strain evidence="3">ATCC 52028</strain>
    </source>
</reference>
<proteinExistence type="predicted"/>
<gene>
    <name evidence="2" type="ORF">CXG81DRAFT_21277</name>
</gene>